<dbReference type="Pfam" id="PF04075">
    <property type="entry name" value="F420H2_quin_red"/>
    <property type="match status" value="1"/>
</dbReference>
<dbReference type="GO" id="GO:0016491">
    <property type="term" value="F:oxidoreductase activity"/>
    <property type="evidence" value="ECO:0007669"/>
    <property type="project" value="InterPro"/>
</dbReference>
<sequence>MASTDDTQTRSRVGPTMSELYIGVMRRVGHYRWFSLFMNYVGSRGDRALIRGSRGRPSLSGPQLTTLLLLTKGRRSKDRTVPLHYVRDGKNLVAACENFRLEAASSWPKNLLADQASIEIGGTAANYLSRPATEDEVARNMPRRRGMWPEHDNHMKRNGVRHSIVFEPMNAGT</sequence>
<evidence type="ECO:0000313" key="2">
    <source>
        <dbReference type="Proteomes" id="UP000008710"/>
    </source>
</evidence>
<evidence type="ECO:0000313" key="1">
    <source>
        <dbReference type="EMBL" id="ABG92587.1"/>
    </source>
</evidence>
<dbReference type="InterPro" id="IPR004378">
    <property type="entry name" value="F420H2_quin_Rdtase"/>
</dbReference>
<dbReference type="Gene3D" id="2.30.110.10">
    <property type="entry name" value="Electron Transport, Fmn-binding Protein, Chain A"/>
    <property type="match status" value="1"/>
</dbReference>
<protein>
    <recommendedName>
        <fullName evidence="3">Nitroreductase family deazaflavin-dependent oxidoreductase</fullName>
    </recommendedName>
</protein>
<evidence type="ECO:0008006" key="3">
    <source>
        <dbReference type="Google" id="ProtNLM"/>
    </source>
</evidence>
<name>Q0SIP9_RHOJR</name>
<gene>
    <name evidence="1" type="ordered locus">RHA1_ro00752</name>
</gene>
<dbReference type="EMBL" id="CP000431">
    <property type="protein sequence ID" value="ABG92587.1"/>
    <property type="molecule type" value="Genomic_DNA"/>
</dbReference>
<dbReference type="AlphaFoldDB" id="Q0SIP9"/>
<dbReference type="eggNOG" id="ENOG5030I73">
    <property type="taxonomic scope" value="Bacteria"/>
</dbReference>
<reference evidence="2" key="1">
    <citation type="journal article" date="2006" name="Proc. Natl. Acad. Sci. U.S.A.">
        <title>The complete genome of Rhodococcus sp. RHA1 provides insights into a catabolic powerhouse.</title>
        <authorList>
            <person name="McLeod M.P."/>
            <person name="Warren R.L."/>
            <person name="Hsiao W.W.L."/>
            <person name="Araki N."/>
            <person name="Myhre M."/>
            <person name="Fernandes C."/>
            <person name="Miyazawa D."/>
            <person name="Wong W."/>
            <person name="Lillquist A.L."/>
            <person name="Wang D."/>
            <person name="Dosanjh M."/>
            <person name="Hara H."/>
            <person name="Petrescu A."/>
            <person name="Morin R.D."/>
            <person name="Yang G."/>
            <person name="Stott J.M."/>
            <person name="Schein J.E."/>
            <person name="Shin H."/>
            <person name="Smailus D."/>
            <person name="Siddiqui A.S."/>
            <person name="Marra M.A."/>
            <person name="Jones S.J.M."/>
            <person name="Holt R."/>
            <person name="Brinkman F.S.L."/>
            <person name="Miyauchi K."/>
            <person name="Fukuda M."/>
            <person name="Davies J.E."/>
            <person name="Mohn W.W."/>
            <person name="Eltis L.D."/>
        </authorList>
    </citation>
    <scope>NUCLEOTIDE SEQUENCE [LARGE SCALE GENOMIC DNA]</scope>
    <source>
        <strain evidence="2">RHA1</strain>
    </source>
</reference>
<dbReference type="KEGG" id="rha:RHA1_ro00752"/>
<dbReference type="HOGENOM" id="CLU_114921_0_1_11"/>
<dbReference type="Proteomes" id="UP000008710">
    <property type="component" value="Chromosome"/>
</dbReference>
<proteinExistence type="predicted"/>
<organism evidence="1 2">
    <name type="scientific">Rhodococcus jostii (strain RHA1)</name>
    <dbReference type="NCBI Taxonomy" id="101510"/>
    <lineage>
        <taxon>Bacteria</taxon>
        <taxon>Bacillati</taxon>
        <taxon>Actinomycetota</taxon>
        <taxon>Actinomycetes</taxon>
        <taxon>Mycobacteriales</taxon>
        <taxon>Nocardiaceae</taxon>
        <taxon>Rhodococcus</taxon>
    </lineage>
</organism>
<dbReference type="InterPro" id="IPR012349">
    <property type="entry name" value="Split_barrel_FMN-bd"/>
</dbReference>
<accession>Q0SIP9</accession>